<dbReference type="GO" id="GO:0016705">
    <property type="term" value="F:oxidoreductase activity, acting on paired donors, with incorporation or reduction of molecular oxygen"/>
    <property type="evidence" value="ECO:0007669"/>
    <property type="project" value="UniProtKB-ARBA"/>
</dbReference>
<dbReference type="CDD" id="cd03467">
    <property type="entry name" value="Rieske"/>
    <property type="match status" value="1"/>
</dbReference>
<dbReference type="Proteomes" id="UP000502996">
    <property type="component" value="Chromosome"/>
</dbReference>
<keyword evidence="4" id="KW-0479">Metal-binding</keyword>
<evidence type="ECO:0000256" key="1">
    <source>
        <dbReference type="ARBA" id="ARBA00002494"/>
    </source>
</evidence>
<evidence type="ECO:0000259" key="11">
    <source>
        <dbReference type="PROSITE" id="PS51296"/>
    </source>
</evidence>
<evidence type="ECO:0000256" key="7">
    <source>
        <dbReference type="ARBA" id="ARBA00023157"/>
    </source>
</evidence>
<dbReference type="GO" id="GO:0016020">
    <property type="term" value="C:membrane"/>
    <property type="evidence" value="ECO:0007669"/>
    <property type="project" value="InterPro"/>
</dbReference>
<evidence type="ECO:0000256" key="8">
    <source>
        <dbReference type="ARBA" id="ARBA00029586"/>
    </source>
</evidence>
<keyword evidence="3" id="KW-0001">2Fe-2S</keyword>
<proteinExistence type="predicted"/>
<dbReference type="GO" id="GO:0051537">
    <property type="term" value="F:2 iron, 2 sulfur cluster binding"/>
    <property type="evidence" value="ECO:0007669"/>
    <property type="project" value="UniProtKB-KW"/>
</dbReference>
<evidence type="ECO:0000256" key="6">
    <source>
        <dbReference type="ARBA" id="ARBA00023014"/>
    </source>
</evidence>
<dbReference type="InterPro" id="IPR014349">
    <property type="entry name" value="Rieske_Fe-S_prot"/>
</dbReference>
<dbReference type="InterPro" id="IPR036922">
    <property type="entry name" value="Rieske_2Fe-2S_sf"/>
</dbReference>
<dbReference type="PRINTS" id="PR00162">
    <property type="entry name" value="RIESKE"/>
</dbReference>
<dbReference type="EMBL" id="CP049257">
    <property type="protein sequence ID" value="QIG41879.1"/>
    <property type="molecule type" value="Genomic_DNA"/>
</dbReference>
<keyword evidence="6" id="KW-0411">Iron-sulfur</keyword>
<dbReference type="Gene3D" id="2.102.10.10">
    <property type="entry name" value="Rieske [2Fe-2S] iron-sulphur domain"/>
    <property type="match status" value="1"/>
</dbReference>
<dbReference type="RefSeq" id="WP_165228627.1">
    <property type="nucleotide sequence ID" value="NZ_CP049257.1"/>
</dbReference>
<dbReference type="SUPFAM" id="SSF50022">
    <property type="entry name" value="ISP domain"/>
    <property type="match status" value="1"/>
</dbReference>
<keyword evidence="5" id="KW-0408">Iron</keyword>
<organism evidence="12 13">
    <name type="scientific">Nocardioides anomalus</name>
    <dbReference type="NCBI Taxonomy" id="2712223"/>
    <lineage>
        <taxon>Bacteria</taxon>
        <taxon>Bacillati</taxon>
        <taxon>Actinomycetota</taxon>
        <taxon>Actinomycetes</taxon>
        <taxon>Propionibacteriales</taxon>
        <taxon>Nocardioidaceae</taxon>
        <taxon>Nocardioides</taxon>
    </lineage>
</organism>
<dbReference type="KEGG" id="nano:G5V58_02960"/>
<evidence type="ECO:0000256" key="5">
    <source>
        <dbReference type="ARBA" id="ARBA00023004"/>
    </source>
</evidence>
<keyword evidence="13" id="KW-1185">Reference proteome</keyword>
<dbReference type="PROSITE" id="PS51296">
    <property type="entry name" value="RIESKE"/>
    <property type="match status" value="1"/>
</dbReference>
<comment type="function">
    <text evidence="1">Iron-sulfur subunit of the cytochrome bc1 complex, an essential component of the respiratory electron transport chain required for ATP synthesis. The bc1 complex catalyzes the oxidation of menaquinol and the reduction of cytochrome c in the respiratory chain. The bc1 complex operates through a Q-cycle mechanism that couples electron transfer to generation of the proton gradient that drives ATP synthesis.</text>
</comment>
<evidence type="ECO:0000256" key="3">
    <source>
        <dbReference type="ARBA" id="ARBA00022714"/>
    </source>
</evidence>
<evidence type="ECO:0000256" key="9">
    <source>
        <dbReference type="ARBA" id="ARBA00034078"/>
    </source>
</evidence>
<evidence type="ECO:0000256" key="10">
    <source>
        <dbReference type="SAM" id="MobiDB-lite"/>
    </source>
</evidence>
<evidence type="ECO:0000256" key="2">
    <source>
        <dbReference type="ARBA" id="ARBA00015816"/>
    </source>
</evidence>
<evidence type="ECO:0000313" key="13">
    <source>
        <dbReference type="Proteomes" id="UP000502996"/>
    </source>
</evidence>
<dbReference type="PANTHER" id="PTHR10134">
    <property type="entry name" value="CYTOCHROME B-C1 COMPLEX SUBUNIT RIESKE, MITOCHONDRIAL"/>
    <property type="match status" value="1"/>
</dbReference>
<reference evidence="12 13" key="1">
    <citation type="submission" date="2020-02" db="EMBL/GenBank/DDBJ databases">
        <title>Full genome sequence of Nocardioides sp. R-3366.</title>
        <authorList>
            <person name="Im W.-T."/>
        </authorList>
    </citation>
    <scope>NUCLEOTIDE SEQUENCE [LARGE SCALE GENOMIC DNA]</scope>
    <source>
        <strain evidence="12 13">R-3366</strain>
    </source>
</reference>
<dbReference type="InterPro" id="IPR006311">
    <property type="entry name" value="TAT_signal"/>
</dbReference>
<dbReference type="Pfam" id="PF00355">
    <property type="entry name" value="Rieske"/>
    <property type="match status" value="1"/>
</dbReference>
<dbReference type="InterPro" id="IPR017941">
    <property type="entry name" value="Rieske_2Fe-2S"/>
</dbReference>
<keyword evidence="7" id="KW-1015">Disulfide bond</keyword>
<dbReference type="InterPro" id="IPR005805">
    <property type="entry name" value="Rieske_Fe-S_prot_C"/>
</dbReference>
<feature type="domain" description="Rieske" evidence="11">
    <location>
        <begin position="46"/>
        <end position="139"/>
    </location>
</feature>
<sequence>MTDVMSRRIVFQGMGVLGIAVALAGCGGSSSDEAGDPDTSPPVTAGSELTTTDEVPVGGGIVLADAGVVVTQPTDGEFKAFAAVCTHQGAALDAVGSDGIECPLHGSRFSIDDGSVTQGPATQSLATVPITVDGTKILVA</sequence>
<dbReference type="PROSITE" id="PS51318">
    <property type="entry name" value="TAT"/>
    <property type="match status" value="1"/>
</dbReference>
<gene>
    <name evidence="12" type="ORF">G5V58_02960</name>
</gene>
<protein>
    <recommendedName>
        <fullName evidence="2">Cytochrome bc1 complex Rieske iron-sulfur subunit</fullName>
    </recommendedName>
    <alternativeName>
        <fullName evidence="8">Cytochrome bc1 reductase complex subunit QcrA</fullName>
    </alternativeName>
</protein>
<evidence type="ECO:0000256" key="4">
    <source>
        <dbReference type="ARBA" id="ARBA00022723"/>
    </source>
</evidence>
<comment type="cofactor">
    <cofactor evidence="9">
        <name>[2Fe-2S] cluster</name>
        <dbReference type="ChEBI" id="CHEBI:190135"/>
    </cofactor>
</comment>
<accession>A0A6G6W9J8</accession>
<dbReference type="GO" id="GO:0004497">
    <property type="term" value="F:monooxygenase activity"/>
    <property type="evidence" value="ECO:0007669"/>
    <property type="project" value="UniProtKB-ARBA"/>
</dbReference>
<dbReference type="AlphaFoldDB" id="A0A6G6W9J8"/>
<feature type="region of interest" description="Disordered" evidence="10">
    <location>
        <begin position="28"/>
        <end position="52"/>
    </location>
</feature>
<name>A0A6G6W9J8_9ACTN</name>
<evidence type="ECO:0000313" key="12">
    <source>
        <dbReference type="EMBL" id="QIG41879.1"/>
    </source>
</evidence>
<dbReference type="PROSITE" id="PS51257">
    <property type="entry name" value="PROKAR_LIPOPROTEIN"/>
    <property type="match status" value="1"/>
</dbReference>
<dbReference type="GO" id="GO:0046872">
    <property type="term" value="F:metal ion binding"/>
    <property type="evidence" value="ECO:0007669"/>
    <property type="project" value="UniProtKB-KW"/>
</dbReference>